<keyword evidence="7 9" id="KW-0472">Membrane</keyword>
<dbReference type="Proteomes" id="UP001213664">
    <property type="component" value="Chromosome"/>
</dbReference>
<feature type="transmembrane region" description="Helical" evidence="9">
    <location>
        <begin position="48"/>
        <end position="70"/>
    </location>
</feature>
<reference evidence="10" key="1">
    <citation type="submission" date="2023-03" db="EMBL/GenBank/DDBJ databases">
        <title>Andean soil-derived lignocellulolytic bacterial consortium as a source of novel taxa and putative plastic-active enzymes.</title>
        <authorList>
            <person name="Diaz-Garcia L."/>
            <person name="Chuvochina M."/>
            <person name="Feuerriegel G."/>
            <person name="Bunk B."/>
            <person name="Sproer C."/>
            <person name="Streit W.R."/>
            <person name="Rodriguez L.M."/>
            <person name="Overmann J."/>
            <person name="Jimenez D.J."/>
        </authorList>
    </citation>
    <scope>NUCLEOTIDE SEQUENCE</scope>
    <source>
        <strain evidence="10">MAG 833</strain>
    </source>
</reference>
<evidence type="ECO:0000256" key="5">
    <source>
        <dbReference type="ARBA" id="ARBA00022989"/>
    </source>
</evidence>
<evidence type="ECO:0000256" key="1">
    <source>
        <dbReference type="ARBA" id="ARBA00004651"/>
    </source>
</evidence>
<organism evidence="10 11">
    <name type="scientific">Candidatus Brevundimonas colombiensis</name>
    <dbReference type="NCBI Taxonomy" id="3121376"/>
    <lineage>
        <taxon>Bacteria</taxon>
        <taxon>Pseudomonadati</taxon>
        <taxon>Pseudomonadota</taxon>
        <taxon>Alphaproteobacteria</taxon>
        <taxon>Caulobacterales</taxon>
        <taxon>Caulobacteraceae</taxon>
        <taxon>Brevundimonas</taxon>
    </lineage>
</organism>
<evidence type="ECO:0000256" key="9">
    <source>
        <dbReference type="SAM" id="Phobius"/>
    </source>
</evidence>
<keyword evidence="5 9" id="KW-1133">Transmembrane helix</keyword>
<evidence type="ECO:0000256" key="6">
    <source>
        <dbReference type="ARBA" id="ARBA00023065"/>
    </source>
</evidence>
<evidence type="ECO:0000256" key="4">
    <source>
        <dbReference type="ARBA" id="ARBA00022692"/>
    </source>
</evidence>
<sequence length="297" mass="32865">MIVRAKPSLFEIAFALRGSILPRIIGRLAAMTAVSALAVWLTQRWPGLVGQLSATPFALIGLALSIFISFRNNACYDRWWEARKLWGELIIACRGFARQTTTLTAQDREPMLRGLIGFTHGLNARLRGGDEIAAISRWTAGVVADRLNPTDAALSQVGDRLGRLMQDKRLTPIHYSVLELRLGELTHVQAACERIKHTPLPFAYSLLLHRTAHLFCLFLPFALAPALGWWTPLLSVIVGYAFFGLDALGDELEDPFGDDDNDLALDAMSRTVERELLDATGARPLPDPIAAVRYHLT</sequence>
<dbReference type="AlphaFoldDB" id="A0AAJ5WZN0"/>
<proteinExistence type="inferred from homology"/>
<evidence type="ECO:0000256" key="8">
    <source>
        <dbReference type="ARBA" id="ARBA00034708"/>
    </source>
</evidence>
<dbReference type="EMBL" id="CP119326">
    <property type="protein sequence ID" value="WEK40299.1"/>
    <property type="molecule type" value="Genomic_DNA"/>
</dbReference>
<keyword evidence="2" id="KW-0813">Transport</keyword>
<accession>A0AAJ5WZN0</accession>
<evidence type="ECO:0000256" key="2">
    <source>
        <dbReference type="ARBA" id="ARBA00022448"/>
    </source>
</evidence>
<dbReference type="GO" id="GO:0005254">
    <property type="term" value="F:chloride channel activity"/>
    <property type="evidence" value="ECO:0007669"/>
    <property type="project" value="InterPro"/>
</dbReference>
<dbReference type="Pfam" id="PF25539">
    <property type="entry name" value="Bestrophin_2"/>
    <property type="match status" value="1"/>
</dbReference>
<keyword evidence="4 9" id="KW-0812">Transmembrane</keyword>
<evidence type="ECO:0000313" key="10">
    <source>
        <dbReference type="EMBL" id="WEK40299.1"/>
    </source>
</evidence>
<name>A0AAJ5WZN0_9CAUL</name>
<keyword evidence="6" id="KW-0406">Ion transport</keyword>
<dbReference type="GO" id="GO:0005886">
    <property type="term" value="C:plasma membrane"/>
    <property type="evidence" value="ECO:0007669"/>
    <property type="project" value="UniProtKB-SubCell"/>
</dbReference>
<gene>
    <name evidence="10" type="ORF">P0Y50_01455</name>
</gene>
<comment type="subcellular location">
    <subcellularLocation>
        <location evidence="1">Cell membrane</location>
        <topology evidence="1">Multi-pass membrane protein</topology>
    </subcellularLocation>
</comment>
<evidence type="ECO:0000256" key="7">
    <source>
        <dbReference type="ARBA" id="ARBA00023136"/>
    </source>
</evidence>
<dbReference type="PANTHER" id="PTHR33281">
    <property type="entry name" value="UPF0187 PROTEIN YNEE"/>
    <property type="match status" value="1"/>
</dbReference>
<evidence type="ECO:0000256" key="3">
    <source>
        <dbReference type="ARBA" id="ARBA00022475"/>
    </source>
</evidence>
<comment type="similarity">
    <text evidence="8">Belongs to the anion channel-forming bestrophin (TC 1.A.46) family.</text>
</comment>
<protein>
    <submittedName>
        <fullName evidence="10">Bestrophin family ion channel</fullName>
    </submittedName>
</protein>
<dbReference type="InterPro" id="IPR044669">
    <property type="entry name" value="YneE/VCCN1/2-like"/>
</dbReference>
<feature type="transmembrane region" description="Helical" evidence="9">
    <location>
        <begin position="20"/>
        <end position="42"/>
    </location>
</feature>
<keyword evidence="3" id="KW-1003">Cell membrane</keyword>
<evidence type="ECO:0000313" key="11">
    <source>
        <dbReference type="Proteomes" id="UP001213664"/>
    </source>
</evidence>
<dbReference type="PANTHER" id="PTHR33281:SF19">
    <property type="entry name" value="VOLTAGE-DEPENDENT ANION CHANNEL-FORMING PROTEIN YNEE"/>
    <property type="match status" value="1"/>
</dbReference>